<comment type="caution">
    <text evidence="1">The sequence shown here is derived from an EMBL/GenBank/DDBJ whole genome shotgun (WGS) entry which is preliminary data.</text>
</comment>
<evidence type="ECO:0000313" key="1">
    <source>
        <dbReference type="EMBL" id="KAJ3639849.1"/>
    </source>
</evidence>
<reference evidence="1" key="1">
    <citation type="journal article" date="2023" name="G3 (Bethesda)">
        <title>Whole genome assemblies of Zophobas morio and Tenebrio molitor.</title>
        <authorList>
            <person name="Kaur S."/>
            <person name="Stinson S.A."/>
            <person name="diCenzo G.C."/>
        </authorList>
    </citation>
    <scope>NUCLEOTIDE SEQUENCE</scope>
    <source>
        <strain evidence="1">QUZm001</strain>
    </source>
</reference>
<dbReference type="Proteomes" id="UP001168821">
    <property type="component" value="Unassembled WGS sequence"/>
</dbReference>
<protein>
    <submittedName>
        <fullName evidence="1">Uncharacterized protein</fullName>
    </submittedName>
</protein>
<keyword evidence="2" id="KW-1185">Reference proteome</keyword>
<proteinExistence type="predicted"/>
<accession>A0AA38M1R6</accession>
<dbReference type="EMBL" id="JALNTZ010000010">
    <property type="protein sequence ID" value="KAJ3639849.1"/>
    <property type="molecule type" value="Genomic_DNA"/>
</dbReference>
<evidence type="ECO:0000313" key="2">
    <source>
        <dbReference type="Proteomes" id="UP001168821"/>
    </source>
</evidence>
<sequence length="72" mass="8268">MSSPPLSVPVTGIKTNDYTKTRRYCILDKDLMAAHLADEEIDYHRARQLGSARRAVEDTELRFGPDLRHQLK</sequence>
<gene>
    <name evidence="1" type="ORF">Zmor_003184</name>
</gene>
<dbReference type="AlphaFoldDB" id="A0AA38M1R6"/>
<name>A0AA38M1R6_9CUCU</name>
<organism evidence="1 2">
    <name type="scientific">Zophobas morio</name>
    <dbReference type="NCBI Taxonomy" id="2755281"/>
    <lineage>
        <taxon>Eukaryota</taxon>
        <taxon>Metazoa</taxon>
        <taxon>Ecdysozoa</taxon>
        <taxon>Arthropoda</taxon>
        <taxon>Hexapoda</taxon>
        <taxon>Insecta</taxon>
        <taxon>Pterygota</taxon>
        <taxon>Neoptera</taxon>
        <taxon>Endopterygota</taxon>
        <taxon>Coleoptera</taxon>
        <taxon>Polyphaga</taxon>
        <taxon>Cucujiformia</taxon>
        <taxon>Tenebrionidae</taxon>
        <taxon>Zophobas</taxon>
    </lineage>
</organism>